<dbReference type="Proteomes" id="UP001501940">
    <property type="component" value="Chromosome 18"/>
</dbReference>
<evidence type="ECO:0000256" key="4">
    <source>
        <dbReference type="ARBA" id="ARBA00022771"/>
    </source>
</evidence>
<evidence type="ECO:0000256" key="1">
    <source>
        <dbReference type="ARBA" id="ARBA00004123"/>
    </source>
</evidence>
<organism evidence="9 10">
    <name type="scientific">Amphiprion ocellaris</name>
    <name type="common">Clown anemonefish</name>
    <dbReference type="NCBI Taxonomy" id="80972"/>
    <lineage>
        <taxon>Eukaryota</taxon>
        <taxon>Metazoa</taxon>
        <taxon>Chordata</taxon>
        <taxon>Craniata</taxon>
        <taxon>Vertebrata</taxon>
        <taxon>Euteleostomi</taxon>
        <taxon>Actinopterygii</taxon>
        <taxon>Neopterygii</taxon>
        <taxon>Teleostei</taxon>
        <taxon>Neoteleostei</taxon>
        <taxon>Acanthomorphata</taxon>
        <taxon>Ovalentaria</taxon>
        <taxon>Pomacentridae</taxon>
        <taxon>Amphiprion</taxon>
    </lineage>
</organism>
<dbReference type="SMART" id="SM00451">
    <property type="entry name" value="ZnF_U1"/>
    <property type="match status" value="4"/>
</dbReference>
<reference evidence="9 10" key="1">
    <citation type="submission" date="2022-01" db="EMBL/GenBank/DDBJ databases">
        <title>A chromosome-scale genome assembly of the false clownfish, Amphiprion ocellaris.</title>
        <authorList>
            <person name="Ryu T."/>
        </authorList>
    </citation>
    <scope>NUCLEOTIDE SEQUENCE [LARGE SCALE GENOMIC DNA]</scope>
</reference>
<evidence type="ECO:0000256" key="6">
    <source>
        <dbReference type="ARBA" id="ARBA00023242"/>
    </source>
</evidence>
<keyword evidence="6" id="KW-0539">Nucleus</keyword>
<dbReference type="PANTHER" id="PTHR23067">
    <property type="entry name" value="DOUBLE-STRANDED RNA-BINDING ZINC FINGER PROTEIN"/>
    <property type="match status" value="1"/>
</dbReference>
<keyword evidence="10" id="KW-1185">Reference proteome</keyword>
<dbReference type="InterPro" id="IPR003604">
    <property type="entry name" value="Matrin/U1-like-C_Znf_C2H2"/>
</dbReference>
<dbReference type="GeneTree" id="ENSGT00940000157202"/>
<dbReference type="PROSITE" id="PS00028">
    <property type="entry name" value="ZINC_FINGER_C2H2_1"/>
    <property type="match status" value="2"/>
</dbReference>
<feature type="compositionally biased region" description="Low complexity" evidence="7">
    <location>
        <begin position="381"/>
        <end position="422"/>
    </location>
</feature>
<keyword evidence="5" id="KW-0862">Zinc</keyword>
<evidence type="ECO:0000313" key="9">
    <source>
        <dbReference type="Ensembl" id="ENSAOCP00000017981.2"/>
    </source>
</evidence>
<sequence>MTHCVPHPLSSFKKLLMSLIPVSISPSSCCFSPSAFILLFLLSLSSSHTLIRYLPCAGGSGTARAHCPRGLSFLDSFEGPRRSQLSSRCDLWQLEMDNGGVVNASHTGASGLSQMADDRCPQLLLPLVGEQFLPPDKKNMKRPKSSNWLDSSPPPKCEDGRDEEEEEEDDKERRVGMGIKAKRERRQGSGSATVCQVCNIQLNSSAQAQIHYRGKTHQRRLRRLAKAVSAGALSQSQVHPLLGSLPMPGRPLQPQTHAQLEHFLPLRVNGSSPLSLFPNFNTMDPVQKAVINHTFGVSPPKKKPIISCNICHLRFNSTTQAEAHYKGHKHARKLKALESQRNRQKNGHSQSATGKDKDRERGMMGGATVLTDSQLKDKTGPSTSPQQQPENSQSSSQAATPSSRTSSTDSSSSSSLHSAQLSPQVSPGPQISDLPLNSPHVEGSSPAGSSAQHCDPQGSSTGGEEESVQVEDVKDAKSDKKHLHCPTCKVTVNSSSQLEAHCSGSKHKQMLDGHSISQSPRRVKMTSSPRPGFRIKQRMGSKTRAVVRVTNQPFHCELCQVSVNSETQLKQHMNSRRHKERLAGKPVKAKFTPYNKLQPHAILAAKLALQKQLSKALPAGFLTSPLNPAALCTMASGPLALRLPPGPTAIIQGPLISPTLFRPAPGPLRATHAPIIFSPY</sequence>
<reference evidence="9" key="2">
    <citation type="submission" date="2025-08" db="UniProtKB">
        <authorList>
            <consortium name="Ensembl"/>
        </authorList>
    </citation>
    <scope>IDENTIFICATION</scope>
</reference>
<feature type="region of interest" description="Disordered" evidence="7">
    <location>
        <begin position="131"/>
        <end position="185"/>
    </location>
</feature>
<feature type="region of interest" description="Disordered" evidence="7">
    <location>
        <begin position="504"/>
        <end position="541"/>
    </location>
</feature>
<comment type="subcellular location">
    <subcellularLocation>
        <location evidence="1">Nucleus</location>
    </subcellularLocation>
</comment>
<accession>A0A3Q1CDQ3</accession>
<dbReference type="SUPFAM" id="SSF57667">
    <property type="entry name" value="beta-beta-alpha zinc fingers"/>
    <property type="match status" value="4"/>
</dbReference>
<dbReference type="AlphaFoldDB" id="A0A3Q1CDQ3"/>
<feature type="domain" description="C2H2-type" evidence="8">
    <location>
        <begin position="556"/>
        <end position="578"/>
    </location>
</feature>
<reference evidence="9" key="3">
    <citation type="submission" date="2025-09" db="UniProtKB">
        <authorList>
            <consortium name="Ensembl"/>
        </authorList>
    </citation>
    <scope>IDENTIFICATION</scope>
</reference>
<dbReference type="InterPro" id="IPR051845">
    <property type="entry name" value="Znf385"/>
</dbReference>
<evidence type="ECO:0000256" key="5">
    <source>
        <dbReference type="ARBA" id="ARBA00022833"/>
    </source>
</evidence>
<dbReference type="GO" id="GO:0008270">
    <property type="term" value="F:zinc ion binding"/>
    <property type="evidence" value="ECO:0007669"/>
    <property type="project" value="UniProtKB-KW"/>
</dbReference>
<evidence type="ECO:0000256" key="2">
    <source>
        <dbReference type="ARBA" id="ARBA00022723"/>
    </source>
</evidence>
<dbReference type="InterPro" id="IPR036236">
    <property type="entry name" value="Znf_C2H2_sf"/>
</dbReference>
<dbReference type="InterPro" id="IPR013087">
    <property type="entry name" value="Znf_C2H2_type"/>
</dbReference>
<evidence type="ECO:0000313" key="10">
    <source>
        <dbReference type="Proteomes" id="UP001501940"/>
    </source>
</evidence>
<feature type="region of interest" description="Disordered" evidence="7">
    <location>
        <begin position="338"/>
        <end position="483"/>
    </location>
</feature>
<dbReference type="Ensembl" id="ENSAOCT00000027421.2">
    <property type="protein sequence ID" value="ENSAOCP00000017981.2"/>
    <property type="gene ID" value="ENSAOCG00000023140.2"/>
</dbReference>
<evidence type="ECO:0000256" key="7">
    <source>
        <dbReference type="SAM" id="MobiDB-lite"/>
    </source>
</evidence>
<name>A0A3Q1CDQ3_AMPOC</name>
<dbReference type="Gene3D" id="3.30.160.60">
    <property type="entry name" value="Classic Zinc Finger"/>
    <property type="match status" value="4"/>
</dbReference>
<evidence type="ECO:0000256" key="3">
    <source>
        <dbReference type="ARBA" id="ARBA00022737"/>
    </source>
</evidence>
<feature type="domain" description="C2H2-type" evidence="8">
    <location>
        <begin position="308"/>
        <end position="330"/>
    </location>
</feature>
<keyword evidence="3" id="KW-0677">Repeat</keyword>
<protein>
    <recommendedName>
        <fullName evidence="8">C2H2-type domain-containing protein</fullName>
    </recommendedName>
</protein>
<dbReference type="GO" id="GO:0005634">
    <property type="term" value="C:nucleus"/>
    <property type="evidence" value="ECO:0007669"/>
    <property type="project" value="UniProtKB-SubCell"/>
</dbReference>
<dbReference type="GO" id="GO:0003676">
    <property type="term" value="F:nucleic acid binding"/>
    <property type="evidence" value="ECO:0007669"/>
    <property type="project" value="InterPro"/>
</dbReference>
<keyword evidence="2" id="KW-0479">Metal-binding</keyword>
<dbReference type="Pfam" id="PF12874">
    <property type="entry name" value="zf-met"/>
    <property type="match status" value="4"/>
</dbReference>
<proteinExistence type="predicted"/>
<evidence type="ECO:0000259" key="8">
    <source>
        <dbReference type="PROSITE" id="PS00028"/>
    </source>
</evidence>
<dbReference type="FunFam" id="3.30.160.60:FF:000121">
    <property type="entry name" value="zinc finger protein 385B isoform X1"/>
    <property type="match status" value="1"/>
</dbReference>
<feature type="compositionally biased region" description="Polar residues" evidence="7">
    <location>
        <begin position="515"/>
        <end position="529"/>
    </location>
</feature>
<dbReference type="SMART" id="SM00355">
    <property type="entry name" value="ZnF_C2H2"/>
    <property type="match status" value="4"/>
</dbReference>
<dbReference type="PANTHER" id="PTHR23067:SF6">
    <property type="entry name" value="ZINC FINGER PROTEIN 385C"/>
    <property type="match status" value="1"/>
</dbReference>
<keyword evidence="4" id="KW-0863">Zinc-finger</keyword>
<feature type="compositionally biased region" description="Acidic residues" evidence="7">
    <location>
        <begin position="160"/>
        <end position="170"/>
    </location>
</feature>